<accession>A0AAE0YQR1</accession>
<evidence type="ECO:0000256" key="1">
    <source>
        <dbReference type="ARBA" id="ARBA00004141"/>
    </source>
</evidence>
<keyword evidence="3 11" id="KW-0894">Sodium channel</keyword>
<dbReference type="Pfam" id="PF00858">
    <property type="entry name" value="ASC"/>
    <property type="match status" value="1"/>
</dbReference>
<dbReference type="GO" id="GO:0015280">
    <property type="term" value="F:ligand-gated sodium channel activity"/>
    <property type="evidence" value="ECO:0007669"/>
    <property type="project" value="TreeGrafter"/>
</dbReference>
<keyword evidence="10 11" id="KW-0407">Ion channel</keyword>
<keyword evidence="8" id="KW-0472">Membrane</keyword>
<evidence type="ECO:0000256" key="8">
    <source>
        <dbReference type="ARBA" id="ARBA00023136"/>
    </source>
</evidence>
<evidence type="ECO:0000256" key="10">
    <source>
        <dbReference type="ARBA" id="ARBA00023303"/>
    </source>
</evidence>
<evidence type="ECO:0000256" key="3">
    <source>
        <dbReference type="ARBA" id="ARBA00022461"/>
    </source>
</evidence>
<keyword evidence="7 11" id="KW-0406">Ion transport</keyword>
<evidence type="ECO:0000256" key="12">
    <source>
        <dbReference type="SAM" id="MobiDB-lite"/>
    </source>
</evidence>
<comment type="subcellular location">
    <subcellularLocation>
        <location evidence="1">Membrane</location>
        <topology evidence="1">Multi-pass membrane protein</topology>
    </subcellularLocation>
</comment>
<dbReference type="AlphaFoldDB" id="A0AAE0YQR1"/>
<keyword evidence="4 11" id="KW-0812">Transmembrane</keyword>
<dbReference type="Gene3D" id="1.10.287.770">
    <property type="entry name" value="YojJ-like"/>
    <property type="match status" value="1"/>
</dbReference>
<reference evidence="13" key="1">
    <citation type="journal article" date="2023" name="G3 (Bethesda)">
        <title>A reference genome for the long-term kleptoplast-retaining sea slug Elysia crispata morphotype clarki.</title>
        <authorList>
            <person name="Eastman K.E."/>
            <person name="Pendleton A.L."/>
            <person name="Shaikh M.A."/>
            <person name="Suttiyut T."/>
            <person name="Ogas R."/>
            <person name="Tomko P."/>
            <person name="Gavelis G."/>
            <person name="Widhalm J.R."/>
            <person name="Wisecaver J.H."/>
        </authorList>
    </citation>
    <scope>NUCLEOTIDE SEQUENCE</scope>
    <source>
        <strain evidence="13">ECLA1</strain>
    </source>
</reference>
<keyword evidence="5" id="KW-1133">Transmembrane helix</keyword>
<gene>
    <name evidence="13" type="ORF">RRG08_065442</name>
</gene>
<proteinExistence type="inferred from homology"/>
<evidence type="ECO:0000256" key="4">
    <source>
        <dbReference type="ARBA" id="ARBA00022692"/>
    </source>
</evidence>
<keyword evidence="9 11" id="KW-0739">Sodium transport</keyword>
<dbReference type="PRINTS" id="PR01078">
    <property type="entry name" value="AMINACHANNEL"/>
</dbReference>
<dbReference type="InterPro" id="IPR001873">
    <property type="entry name" value="ENaC"/>
</dbReference>
<evidence type="ECO:0000256" key="11">
    <source>
        <dbReference type="RuleBase" id="RU000679"/>
    </source>
</evidence>
<evidence type="ECO:0000256" key="9">
    <source>
        <dbReference type="ARBA" id="ARBA00023201"/>
    </source>
</evidence>
<evidence type="ECO:0000256" key="6">
    <source>
        <dbReference type="ARBA" id="ARBA00023053"/>
    </source>
</evidence>
<comment type="similarity">
    <text evidence="11">Belongs to the amiloride-sensitive sodium channel (TC 1.A.6) family.</text>
</comment>
<feature type="region of interest" description="Disordered" evidence="12">
    <location>
        <begin position="676"/>
        <end position="699"/>
    </location>
</feature>
<comment type="caution">
    <text evidence="13">The sequence shown here is derived from an EMBL/GenBank/DDBJ whole genome shotgun (WGS) entry which is preliminary data.</text>
</comment>
<evidence type="ECO:0000313" key="13">
    <source>
        <dbReference type="EMBL" id="KAK3754499.1"/>
    </source>
</evidence>
<evidence type="ECO:0000256" key="5">
    <source>
        <dbReference type="ARBA" id="ARBA00022989"/>
    </source>
</evidence>
<name>A0AAE0YQR1_9GAST</name>
<keyword evidence="6" id="KW-0915">Sodium</keyword>
<protein>
    <submittedName>
        <fullName evidence="13">Uncharacterized protein</fullName>
    </submittedName>
</protein>
<keyword evidence="14" id="KW-1185">Reference proteome</keyword>
<organism evidence="13 14">
    <name type="scientific">Elysia crispata</name>
    <name type="common">lettuce slug</name>
    <dbReference type="NCBI Taxonomy" id="231223"/>
    <lineage>
        <taxon>Eukaryota</taxon>
        <taxon>Metazoa</taxon>
        <taxon>Spiralia</taxon>
        <taxon>Lophotrochozoa</taxon>
        <taxon>Mollusca</taxon>
        <taxon>Gastropoda</taxon>
        <taxon>Heterobranchia</taxon>
        <taxon>Euthyneura</taxon>
        <taxon>Panpulmonata</taxon>
        <taxon>Sacoglossa</taxon>
        <taxon>Placobranchoidea</taxon>
        <taxon>Plakobranchidae</taxon>
        <taxon>Elysia</taxon>
    </lineage>
</organism>
<evidence type="ECO:0000313" key="14">
    <source>
        <dbReference type="Proteomes" id="UP001283361"/>
    </source>
</evidence>
<dbReference type="Gene3D" id="2.60.470.10">
    <property type="entry name" value="Acid-sensing ion channels like domains"/>
    <property type="match status" value="1"/>
</dbReference>
<keyword evidence="2 11" id="KW-0813">Transport</keyword>
<evidence type="ECO:0000256" key="2">
    <source>
        <dbReference type="ARBA" id="ARBA00022448"/>
    </source>
</evidence>
<dbReference type="PANTHER" id="PTHR11690">
    <property type="entry name" value="AMILORIDE-SENSITIVE SODIUM CHANNEL-RELATED"/>
    <property type="match status" value="1"/>
</dbReference>
<dbReference type="PANTHER" id="PTHR11690:SF248">
    <property type="entry name" value="PICKPOCKET 17, ISOFORM A"/>
    <property type="match status" value="1"/>
</dbReference>
<dbReference type="GO" id="GO:0005886">
    <property type="term" value="C:plasma membrane"/>
    <property type="evidence" value="ECO:0007669"/>
    <property type="project" value="TreeGrafter"/>
</dbReference>
<evidence type="ECO:0000256" key="7">
    <source>
        <dbReference type="ARBA" id="ARBA00023065"/>
    </source>
</evidence>
<sequence>MKHFNSPGEPHIKQVFLQAGTQIHEPARAEGSGQRRAVLDATGSTLWSVYNMHVMVRDFQRYPVLTSLSSEYGNQLAFPAFTLWNMNRHRASKVPTEIKLLVGRLAEVKLADAGRLGVGATSRDWFTAVDQEYMVILLIFFHVELAGAGRLGVGASSTAVDQEYMVILLTFFHVELAGAGRLGVGATSRDWFTAVDQEYMVILLIFFHVELAGAGRLGVGATSRDWFTAVDQEYMVILLIFFHVELAGAGRLGVDATSRDWFTAVDQDCMDGVPEQVIKAELERLMFTYDDDFMQNISHQLKDMLISCTFNTKKCGLSNFTQSYDSRYGNCFRFAGLLQIRTPMFGTDVRVGFFLMDVKAGPKHGLVLEMNVGADDYLAVSDTVGLLVLVHDPDEVVYPKDGGGGRIVGPGFSTTIGIQKTQLKSQETCPSVRAGDHHFYTYFPTESLSQSKHKRLQPPYGECALGTKQNTLGKIGHYRYSIQNCFKECLQLNIYERCGCCLGSLPCQEKTLRLLAEQSPTAGSIGSCNLAEGTALDCVTQVSSDFDNNKLDCWSLCRPACEDTTFLTQISAGRWPSKPYDYILKNKMASLGTNLDEDKFDVTMTTSFLRLHFYYKRLTVVTQSEEPPYNWSKLLGNIGGQLGLFLGCSLMTGVEILELLLDLGPCIWQAMSSRTRDRGGSHKVRSNISPTAKQRRQET</sequence>
<dbReference type="EMBL" id="JAWDGP010005668">
    <property type="protein sequence ID" value="KAK3754499.1"/>
    <property type="molecule type" value="Genomic_DNA"/>
</dbReference>
<dbReference type="Proteomes" id="UP001283361">
    <property type="component" value="Unassembled WGS sequence"/>
</dbReference>